<proteinExistence type="predicted"/>
<evidence type="ECO:0000256" key="1">
    <source>
        <dbReference type="SAM" id="Phobius"/>
    </source>
</evidence>
<sequence length="389" mass="45952">MKQKILKNLKFVLVGLGLLAIVIFFGYKRYQMMDKAEYSVNFDSVYSYNIGNNRKHSKLFNKDGKPFFWFGYMPQSSGGAPRSYAFHPEYTYDTWDIPARVELLLYSSTDDQFYELKTDLPYEQIKAMFKETVPQIMYADKYFPLKTGRRYEHLVFWFAPKGKIYLYISGYEARLIGIYQATPIDYDWWQDTLEDATYPPEIEALQRGERCYQTYATKGTDICYEIADRETSARNYKLGEEYKDFQEKAHLYYNEGFFDPVQVHFKLTGRNAKLLAYQAKLLNAEEFIIHKPEEHTEPFKSIPVVFVLRFVIDDKPYELFLNLSGDMFGIGGSDRSSEYYQYWQDNFDMSKPVEIEIELVDDESLNVWFKQGDKKLLSEVAHVEELDVF</sequence>
<name>A0A378PWF6_MORBO</name>
<evidence type="ECO:0000313" key="3">
    <source>
        <dbReference type="Proteomes" id="UP000254133"/>
    </source>
</evidence>
<dbReference type="Proteomes" id="UP000254133">
    <property type="component" value="Unassembled WGS sequence"/>
</dbReference>
<feature type="transmembrane region" description="Helical" evidence="1">
    <location>
        <begin position="9"/>
        <end position="27"/>
    </location>
</feature>
<keyword evidence="1" id="KW-1133">Transmembrane helix</keyword>
<keyword evidence="1" id="KW-0812">Transmembrane</keyword>
<protein>
    <submittedName>
        <fullName evidence="2">Protein of uncharacterized function (DUF2931)</fullName>
    </submittedName>
</protein>
<evidence type="ECO:0000313" key="2">
    <source>
        <dbReference type="EMBL" id="STY91082.1"/>
    </source>
</evidence>
<dbReference type="Pfam" id="PF11153">
    <property type="entry name" value="DUF2931"/>
    <property type="match status" value="1"/>
</dbReference>
<keyword evidence="1" id="KW-0472">Membrane</keyword>
<dbReference type="AlphaFoldDB" id="A0A378PWF6"/>
<accession>A0A378PWF6</accession>
<dbReference type="EMBL" id="UGPZ01000002">
    <property type="protein sequence ID" value="STY91082.1"/>
    <property type="molecule type" value="Genomic_DNA"/>
</dbReference>
<organism evidence="2 3">
    <name type="scientific">Moraxella bovis</name>
    <dbReference type="NCBI Taxonomy" id="476"/>
    <lineage>
        <taxon>Bacteria</taxon>
        <taxon>Pseudomonadati</taxon>
        <taxon>Pseudomonadota</taxon>
        <taxon>Gammaproteobacteria</taxon>
        <taxon>Moraxellales</taxon>
        <taxon>Moraxellaceae</taxon>
        <taxon>Moraxella</taxon>
    </lineage>
</organism>
<gene>
    <name evidence="2" type="ORF">NCTC9426_01116</name>
</gene>
<reference evidence="2 3" key="1">
    <citation type="submission" date="2018-06" db="EMBL/GenBank/DDBJ databases">
        <authorList>
            <consortium name="Pathogen Informatics"/>
            <person name="Doyle S."/>
        </authorList>
    </citation>
    <scope>NUCLEOTIDE SEQUENCE [LARGE SCALE GENOMIC DNA]</scope>
    <source>
        <strain evidence="2 3">NCTC9426</strain>
    </source>
</reference>
<dbReference type="InterPro" id="IPR021326">
    <property type="entry name" value="DUF2931"/>
</dbReference>